<dbReference type="AlphaFoldDB" id="A0AAV4MJW9"/>
<evidence type="ECO:0000313" key="2">
    <source>
        <dbReference type="Proteomes" id="UP001054945"/>
    </source>
</evidence>
<gene>
    <name evidence="1" type="ORF">CEXT_705031</name>
</gene>
<evidence type="ECO:0000313" key="1">
    <source>
        <dbReference type="EMBL" id="GIX72706.1"/>
    </source>
</evidence>
<protein>
    <recommendedName>
        <fullName evidence="3">Peptidase aspartic putative domain-containing protein</fullName>
    </recommendedName>
</protein>
<reference evidence="1 2" key="1">
    <citation type="submission" date="2021-06" db="EMBL/GenBank/DDBJ databases">
        <title>Caerostris extrusa draft genome.</title>
        <authorList>
            <person name="Kono N."/>
            <person name="Arakawa K."/>
        </authorList>
    </citation>
    <scope>NUCLEOTIDE SEQUENCE [LARGE SCALE GENOMIC DNA]</scope>
</reference>
<comment type="caution">
    <text evidence="1">The sequence shown here is derived from an EMBL/GenBank/DDBJ whole genome shotgun (WGS) entry which is preliminary data.</text>
</comment>
<dbReference type="EMBL" id="BPLR01002341">
    <property type="protein sequence ID" value="GIX72706.1"/>
    <property type="molecule type" value="Genomic_DNA"/>
</dbReference>
<keyword evidence="2" id="KW-1185">Reference proteome</keyword>
<organism evidence="1 2">
    <name type="scientific">Caerostris extrusa</name>
    <name type="common">Bark spider</name>
    <name type="synonym">Caerostris bankana</name>
    <dbReference type="NCBI Taxonomy" id="172846"/>
    <lineage>
        <taxon>Eukaryota</taxon>
        <taxon>Metazoa</taxon>
        <taxon>Ecdysozoa</taxon>
        <taxon>Arthropoda</taxon>
        <taxon>Chelicerata</taxon>
        <taxon>Arachnida</taxon>
        <taxon>Araneae</taxon>
        <taxon>Araneomorphae</taxon>
        <taxon>Entelegynae</taxon>
        <taxon>Araneoidea</taxon>
        <taxon>Araneidae</taxon>
        <taxon>Caerostris</taxon>
    </lineage>
</organism>
<evidence type="ECO:0008006" key="3">
    <source>
        <dbReference type="Google" id="ProtNLM"/>
    </source>
</evidence>
<name>A0AAV4MJW9_CAEEX</name>
<sequence length="189" mass="21970">MVHRPESIRKKLKFTRRFLEVFLKFTRTGLCLDTGSSRTFITRGLTRRLGLQITGQEELKFIAFGGKEDTQCRLLLDNHFAGKYKRLSPTVVLNETKFGWTLHGQFSNSFNSKDPINAMHVSVCDEGKDDKTLIELQKFWDLETLGIKDDPVDKKLYDKEMFEQFDESLNLRIGDMKLNFLENLIISII</sequence>
<dbReference type="Proteomes" id="UP001054945">
    <property type="component" value="Unassembled WGS sequence"/>
</dbReference>
<accession>A0AAV4MJW9</accession>
<proteinExistence type="predicted"/>